<dbReference type="InterPro" id="IPR015590">
    <property type="entry name" value="Aldehyde_DH_dom"/>
</dbReference>
<reference evidence="3 4" key="1">
    <citation type="submission" date="2014-07" db="EMBL/GenBank/DDBJ databases">
        <title>Whole Genome Sequence of the Amycolatopsis methanolica 239.</title>
        <authorList>
            <person name="Tang B."/>
        </authorList>
    </citation>
    <scope>NUCLEOTIDE SEQUENCE [LARGE SCALE GENOMIC DNA]</scope>
    <source>
        <strain evidence="3 4">239</strain>
    </source>
</reference>
<sequence>MSLDDILEAAAGAARSWARADRAAALKKVADGIDAAADELVPLAHEETHIPEARLRGEVVRTTFQLRLLAEEVQPRTVVDEADPSWPPAPRPKLVLTHRPIGPVLVFAASNFPFAFSVAGGDTASALAAGCPVVLKAHPGHPRLSGATGEIVRAALPEGVFALIHSEEDGRAALTDPRVRAAAFTGSPTAGRALYDLAVSRPDPIPFYGELGSVNPVFVTEAAARARGAEIAAGYVDSFTMGAGQLCTKPGLFLVPAGAGLGEVAAERVRQVAAAPLLNERLASGYAAVLGRLSGHAEVQTLVDGGAAPTLLATTAKALLEHGEALRTECFGPASLVVEYSTEAEMLDVVRSLDGQLTGTVQAEDDDPVAAELVDELAEHVGRVVWNGWPTGVAVTRAMHHGGPYPATTAPLHTSVGTAAVDRFRRPVAFQNVPDRVLVP</sequence>
<dbReference type="AlphaFoldDB" id="A0A076N7S5"/>
<dbReference type="Proteomes" id="UP000062973">
    <property type="component" value="Chromosome"/>
</dbReference>
<dbReference type="PANTHER" id="PTHR43353:SF3">
    <property type="entry name" value="ALDEHYDE DEHYDROGENASE-RELATED"/>
    <property type="match status" value="1"/>
</dbReference>
<dbReference type="InterPro" id="IPR016163">
    <property type="entry name" value="Ald_DH_C"/>
</dbReference>
<dbReference type="PATRIC" id="fig|1068978.7.peg.7388"/>
<dbReference type="InterPro" id="IPR044151">
    <property type="entry name" value="ALDH_KGSADH"/>
</dbReference>
<dbReference type="OrthoDB" id="9770537at2"/>
<dbReference type="PANTHER" id="PTHR43353">
    <property type="entry name" value="SUCCINATE-SEMIALDEHYDE DEHYDROGENASE, MITOCHONDRIAL"/>
    <property type="match status" value="1"/>
</dbReference>
<proteinExistence type="predicted"/>
<evidence type="ECO:0000259" key="2">
    <source>
        <dbReference type="Pfam" id="PF00171"/>
    </source>
</evidence>
<dbReference type="EMBL" id="CP009110">
    <property type="protein sequence ID" value="AIJ26970.1"/>
    <property type="molecule type" value="Genomic_DNA"/>
</dbReference>
<name>A0A076N7S5_AMYME</name>
<dbReference type="RefSeq" id="WP_017985744.1">
    <property type="nucleotide sequence ID" value="NZ_AQUL01000001.1"/>
</dbReference>
<dbReference type="CDD" id="cd07129">
    <property type="entry name" value="ALDH_KGSADH"/>
    <property type="match status" value="1"/>
</dbReference>
<dbReference type="STRING" id="1068978.AMETH_6878"/>
<dbReference type="InterPro" id="IPR016161">
    <property type="entry name" value="Ald_DH/histidinol_DH"/>
</dbReference>
<keyword evidence="1" id="KW-0560">Oxidoreductase</keyword>
<evidence type="ECO:0000313" key="4">
    <source>
        <dbReference type="Proteomes" id="UP000062973"/>
    </source>
</evidence>
<dbReference type="SUPFAM" id="SSF53720">
    <property type="entry name" value="ALDH-like"/>
    <property type="match status" value="1"/>
</dbReference>
<dbReference type="GO" id="GO:0016620">
    <property type="term" value="F:oxidoreductase activity, acting on the aldehyde or oxo group of donors, NAD or NADP as acceptor"/>
    <property type="evidence" value="ECO:0007669"/>
    <property type="project" value="InterPro"/>
</dbReference>
<keyword evidence="4" id="KW-1185">Reference proteome</keyword>
<accession>A0A076N7S5</accession>
<dbReference type="KEGG" id="amq:AMETH_6878"/>
<dbReference type="Gene3D" id="3.40.605.10">
    <property type="entry name" value="Aldehyde Dehydrogenase, Chain A, domain 1"/>
    <property type="match status" value="1"/>
</dbReference>
<dbReference type="Gene3D" id="3.40.309.10">
    <property type="entry name" value="Aldehyde Dehydrogenase, Chain A, domain 2"/>
    <property type="match status" value="1"/>
</dbReference>
<dbReference type="InterPro" id="IPR016162">
    <property type="entry name" value="Ald_DH_N"/>
</dbReference>
<dbReference type="Pfam" id="PF00171">
    <property type="entry name" value="Aldedh"/>
    <property type="match status" value="1"/>
</dbReference>
<feature type="domain" description="Aldehyde dehydrogenase" evidence="2">
    <location>
        <begin position="4"/>
        <end position="403"/>
    </location>
</feature>
<dbReference type="eggNOG" id="COG1012">
    <property type="taxonomic scope" value="Bacteria"/>
</dbReference>
<dbReference type="InterPro" id="IPR050740">
    <property type="entry name" value="Aldehyde_DH_Superfamily"/>
</dbReference>
<evidence type="ECO:0000313" key="3">
    <source>
        <dbReference type="EMBL" id="AIJ26970.1"/>
    </source>
</evidence>
<dbReference type="HOGENOM" id="CLU_027555_0_0_11"/>
<protein>
    <submittedName>
        <fullName evidence="3">Aldehyde dehydrogenase (NADP(+))</fullName>
    </submittedName>
</protein>
<gene>
    <name evidence="3" type="ORF">AMETH_6878</name>
</gene>
<organism evidence="3 4">
    <name type="scientific">Amycolatopsis methanolica 239</name>
    <dbReference type="NCBI Taxonomy" id="1068978"/>
    <lineage>
        <taxon>Bacteria</taxon>
        <taxon>Bacillati</taxon>
        <taxon>Actinomycetota</taxon>
        <taxon>Actinomycetes</taxon>
        <taxon>Pseudonocardiales</taxon>
        <taxon>Pseudonocardiaceae</taxon>
        <taxon>Amycolatopsis</taxon>
        <taxon>Amycolatopsis methanolica group</taxon>
    </lineage>
</organism>
<evidence type="ECO:0000256" key="1">
    <source>
        <dbReference type="ARBA" id="ARBA00023002"/>
    </source>
</evidence>